<organism evidence="1 2">
    <name type="scientific">Heterorhabditis bacteriophora</name>
    <name type="common">Entomopathogenic nematode worm</name>
    <dbReference type="NCBI Taxonomy" id="37862"/>
    <lineage>
        <taxon>Eukaryota</taxon>
        <taxon>Metazoa</taxon>
        <taxon>Ecdysozoa</taxon>
        <taxon>Nematoda</taxon>
        <taxon>Chromadorea</taxon>
        <taxon>Rhabditida</taxon>
        <taxon>Rhabditina</taxon>
        <taxon>Rhabditomorpha</taxon>
        <taxon>Strongyloidea</taxon>
        <taxon>Heterorhabditidae</taxon>
        <taxon>Heterorhabditis</taxon>
    </lineage>
</organism>
<dbReference type="Proteomes" id="UP000095283">
    <property type="component" value="Unplaced"/>
</dbReference>
<protein>
    <submittedName>
        <fullName evidence="2">FERM domain-containing protein</fullName>
    </submittedName>
</protein>
<sequence>MSLPVTPIIRVCRKRSADPHSAVVLQLKKYKLIDFRSADSQETAPTQNFYFRLMSADKILFYKEYIGRLYVYCSLYYVYKEIQVNKKTKGKLLKERF</sequence>
<dbReference type="AlphaFoldDB" id="A0A1I7X9A2"/>
<dbReference type="WBParaSite" id="Hba_14242">
    <property type="protein sequence ID" value="Hba_14242"/>
    <property type="gene ID" value="Hba_14242"/>
</dbReference>
<proteinExistence type="predicted"/>
<evidence type="ECO:0000313" key="2">
    <source>
        <dbReference type="WBParaSite" id="Hba_14242"/>
    </source>
</evidence>
<name>A0A1I7X9A2_HETBA</name>
<evidence type="ECO:0000313" key="1">
    <source>
        <dbReference type="Proteomes" id="UP000095283"/>
    </source>
</evidence>
<keyword evidence="1" id="KW-1185">Reference proteome</keyword>
<reference evidence="2" key="1">
    <citation type="submission" date="2016-11" db="UniProtKB">
        <authorList>
            <consortium name="WormBaseParasite"/>
        </authorList>
    </citation>
    <scope>IDENTIFICATION</scope>
</reference>
<accession>A0A1I7X9A2</accession>